<sequence length="59" mass="6936">MKLTWAFEEKCEHNSPFLLNNLIHYYVTKVIHDIQCNSFEINKTRSNVTLITTAPLAKR</sequence>
<evidence type="ECO:0000313" key="2">
    <source>
        <dbReference type="Proteomes" id="UP000595858"/>
    </source>
</evidence>
<dbReference type="EMBL" id="AP023447">
    <property type="protein sequence ID" value="BCL43013.1"/>
    <property type="molecule type" value="Genomic_DNA"/>
</dbReference>
<name>A0AAU9BM89_9ENTR</name>
<proteinExistence type="predicted"/>
<dbReference type="Proteomes" id="UP000595858">
    <property type="component" value="Chromosome"/>
</dbReference>
<protein>
    <submittedName>
        <fullName evidence="1">Uncharacterized protein</fullName>
    </submittedName>
</protein>
<organism evidence="1 2">
    <name type="scientific">Enterobacter roggenkampii</name>
    <dbReference type="NCBI Taxonomy" id="1812935"/>
    <lineage>
        <taxon>Bacteria</taxon>
        <taxon>Pseudomonadati</taxon>
        <taxon>Pseudomonadota</taxon>
        <taxon>Gammaproteobacteria</taxon>
        <taxon>Enterobacterales</taxon>
        <taxon>Enterobacteriaceae</taxon>
        <taxon>Enterobacter</taxon>
        <taxon>Enterobacter cloacae complex</taxon>
    </lineage>
</organism>
<accession>A0AAU9BM89</accession>
<reference evidence="1" key="1">
    <citation type="journal article" date="2020" name="J Glob Antimicrob Resist">
        <title>Genomic characterization of clinical Enterobacter roggenkampii co-harboring blaIMP-1- and blaGES-5-encoding IncP6 and mcr-9-encoding IncHI2 plasmids isolated in Japan.</title>
        <authorList>
            <person name="Umeda K."/>
            <person name="Nakamura H."/>
            <person name="Fukuda A."/>
            <person name="Matsumoto Y."/>
            <person name="Motooka D."/>
            <person name="Nakamura S."/>
            <person name="Yasui Y."/>
            <person name="Yoshida H."/>
            <person name="Kawahara R."/>
        </authorList>
    </citation>
    <scope>NUCLEOTIDE SEQUENCE</scope>
    <source>
        <strain evidence="1">OIPH-N260</strain>
    </source>
</reference>
<evidence type="ECO:0000313" key="1">
    <source>
        <dbReference type="EMBL" id="BCL43013.1"/>
    </source>
</evidence>
<gene>
    <name evidence="1" type="ORF">OIPHN260_25150</name>
</gene>
<dbReference type="AlphaFoldDB" id="A0AAU9BM89"/>